<protein>
    <submittedName>
        <fullName evidence="1">Uncharacterized protein</fullName>
    </submittedName>
</protein>
<keyword evidence="2" id="KW-1185">Reference proteome</keyword>
<gene>
    <name evidence="1" type="ORF">DFR59_10987</name>
</gene>
<comment type="caution">
    <text evidence="1">The sequence shown here is derived from an EMBL/GenBank/DDBJ whole genome shotgun (WGS) entry which is preliminary data.</text>
</comment>
<accession>A0A370GBZ5</accession>
<sequence>MERDGLFIKRTAKKREMKATFFEPGTPLVIMMDIFRDPK</sequence>
<evidence type="ECO:0000313" key="2">
    <source>
        <dbReference type="Proteomes" id="UP000255326"/>
    </source>
</evidence>
<organism evidence="1 2">
    <name type="scientific">Falsibacillus pallidus</name>
    <dbReference type="NCBI Taxonomy" id="493781"/>
    <lineage>
        <taxon>Bacteria</taxon>
        <taxon>Bacillati</taxon>
        <taxon>Bacillota</taxon>
        <taxon>Bacilli</taxon>
        <taxon>Bacillales</taxon>
        <taxon>Bacillaceae</taxon>
        <taxon>Falsibacillus</taxon>
    </lineage>
</organism>
<proteinExistence type="predicted"/>
<dbReference type="EMBL" id="QQAY01000009">
    <property type="protein sequence ID" value="RDI41241.1"/>
    <property type="molecule type" value="Genomic_DNA"/>
</dbReference>
<evidence type="ECO:0000313" key="1">
    <source>
        <dbReference type="EMBL" id="RDI41241.1"/>
    </source>
</evidence>
<reference evidence="1 2" key="1">
    <citation type="submission" date="2018-07" db="EMBL/GenBank/DDBJ databases">
        <title>Genomic Encyclopedia of Type Strains, Phase IV (KMG-IV): sequencing the most valuable type-strain genomes for metagenomic binning, comparative biology and taxonomic classification.</title>
        <authorList>
            <person name="Goeker M."/>
        </authorList>
    </citation>
    <scope>NUCLEOTIDE SEQUENCE [LARGE SCALE GENOMIC DNA]</scope>
    <source>
        <strain evidence="1 2">DSM 25281</strain>
    </source>
</reference>
<dbReference type="Proteomes" id="UP000255326">
    <property type="component" value="Unassembled WGS sequence"/>
</dbReference>
<dbReference type="AlphaFoldDB" id="A0A370GBZ5"/>
<name>A0A370GBZ5_9BACI</name>